<comment type="caution">
    <text evidence="2">The sequence shown here is derived from an EMBL/GenBank/DDBJ whole genome shotgun (WGS) entry which is preliminary data.</text>
</comment>
<feature type="region of interest" description="Disordered" evidence="1">
    <location>
        <begin position="1"/>
        <end position="46"/>
    </location>
</feature>
<dbReference type="AlphaFoldDB" id="A0A7J8DHM4"/>
<dbReference type="EMBL" id="JACASE010000012">
    <property type="protein sequence ID" value="KAF6422613.1"/>
    <property type="molecule type" value="Genomic_DNA"/>
</dbReference>
<accession>A0A7J8DHM4</accession>
<gene>
    <name evidence="2" type="ORF">HJG63_008463</name>
</gene>
<protein>
    <submittedName>
        <fullName evidence="2">Uncharacterized protein</fullName>
    </submittedName>
</protein>
<organism evidence="2 3">
    <name type="scientific">Rousettus aegyptiacus</name>
    <name type="common">Egyptian fruit bat</name>
    <name type="synonym">Pteropus aegyptiacus</name>
    <dbReference type="NCBI Taxonomy" id="9407"/>
    <lineage>
        <taxon>Eukaryota</taxon>
        <taxon>Metazoa</taxon>
        <taxon>Chordata</taxon>
        <taxon>Craniata</taxon>
        <taxon>Vertebrata</taxon>
        <taxon>Euteleostomi</taxon>
        <taxon>Mammalia</taxon>
        <taxon>Eutheria</taxon>
        <taxon>Laurasiatheria</taxon>
        <taxon>Chiroptera</taxon>
        <taxon>Yinpterochiroptera</taxon>
        <taxon>Pteropodoidea</taxon>
        <taxon>Pteropodidae</taxon>
        <taxon>Rousettinae</taxon>
        <taxon>Rousettus</taxon>
    </lineage>
</organism>
<evidence type="ECO:0000313" key="2">
    <source>
        <dbReference type="EMBL" id="KAF6422613.1"/>
    </source>
</evidence>
<evidence type="ECO:0000256" key="1">
    <source>
        <dbReference type="SAM" id="MobiDB-lite"/>
    </source>
</evidence>
<proteinExistence type="predicted"/>
<keyword evidence="3" id="KW-1185">Reference proteome</keyword>
<name>A0A7J8DHM4_ROUAE</name>
<feature type="region of interest" description="Disordered" evidence="1">
    <location>
        <begin position="104"/>
        <end position="169"/>
    </location>
</feature>
<reference evidence="2 3" key="1">
    <citation type="journal article" date="2020" name="Nature">
        <title>Six reference-quality genomes reveal evolution of bat adaptations.</title>
        <authorList>
            <person name="Jebb D."/>
            <person name="Huang Z."/>
            <person name="Pippel M."/>
            <person name="Hughes G.M."/>
            <person name="Lavrichenko K."/>
            <person name="Devanna P."/>
            <person name="Winkler S."/>
            <person name="Jermiin L.S."/>
            <person name="Skirmuntt E.C."/>
            <person name="Katzourakis A."/>
            <person name="Burkitt-Gray L."/>
            <person name="Ray D.A."/>
            <person name="Sullivan K.A.M."/>
            <person name="Roscito J.G."/>
            <person name="Kirilenko B.M."/>
            <person name="Davalos L.M."/>
            <person name="Corthals A.P."/>
            <person name="Power M.L."/>
            <person name="Jones G."/>
            <person name="Ransome R.D."/>
            <person name="Dechmann D.K.N."/>
            <person name="Locatelli A.G."/>
            <person name="Puechmaille S.J."/>
            <person name="Fedrigo O."/>
            <person name="Jarvis E.D."/>
            <person name="Hiller M."/>
            <person name="Vernes S.C."/>
            <person name="Myers E.W."/>
            <person name="Teeling E.C."/>
        </authorList>
    </citation>
    <scope>NUCLEOTIDE SEQUENCE [LARGE SCALE GENOMIC DNA]</scope>
    <source>
        <strain evidence="2">MRouAeg1</strain>
        <tissue evidence="2">Muscle</tissue>
    </source>
</reference>
<dbReference type="Proteomes" id="UP000593571">
    <property type="component" value="Unassembled WGS sequence"/>
</dbReference>
<sequence length="169" mass="18452">MGRWCPGTRSSVRHRRLGGAGDWARPGSSQDQSGRKRSRPRPSTELRPLVLATTLLTPPSLSWGRQWLASLPQAPSAVALPPPRAALRGLLCGPRPRPRPCWPVRQPQPGSSHWTATHRRQEATAGCWEGRGHRDRAAGHQLARTWPRRAAEPSPTVPGYGSQSPAVPS</sequence>
<evidence type="ECO:0000313" key="3">
    <source>
        <dbReference type="Proteomes" id="UP000593571"/>
    </source>
</evidence>